<dbReference type="Proteomes" id="UP000177821">
    <property type="component" value="Unassembled WGS sequence"/>
</dbReference>
<sequence>MLDAILETYKKEVRVFFVFTGLVYTGLIIALTPILIVISSYIMYLDDYVSSNQIRSLYLFSSMVLLGLFLVSSLVSSLSLTIKARGNIHLRYLYFMLFFGLLAGAALSSVLLFLVLNALLALFLK</sequence>
<protein>
    <submittedName>
        <fullName evidence="2">Uncharacterized protein</fullName>
    </submittedName>
</protein>
<dbReference type="EMBL" id="MHCX01000011">
    <property type="protein sequence ID" value="OGY29919.1"/>
    <property type="molecule type" value="Genomic_DNA"/>
</dbReference>
<reference evidence="2 3" key="1">
    <citation type="journal article" date="2016" name="Nat. Commun.">
        <title>Thousands of microbial genomes shed light on interconnected biogeochemical processes in an aquifer system.</title>
        <authorList>
            <person name="Anantharaman K."/>
            <person name="Brown C.T."/>
            <person name="Hug L.A."/>
            <person name="Sharon I."/>
            <person name="Castelle C.J."/>
            <person name="Probst A.J."/>
            <person name="Thomas B.C."/>
            <person name="Singh A."/>
            <person name="Wilkins M.J."/>
            <person name="Karaoz U."/>
            <person name="Brodie E.L."/>
            <person name="Williams K.H."/>
            <person name="Hubbard S.S."/>
            <person name="Banfield J.F."/>
        </authorList>
    </citation>
    <scope>NUCLEOTIDE SEQUENCE [LARGE SCALE GENOMIC DNA]</scope>
</reference>
<organism evidence="2 3">
    <name type="scientific">Candidatus Woykebacteria bacterium RIFCSPHIGHO2_02_FULL_43_16b</name>
    <dbReference type="NCBI Taxonomy" id="1802601"/>
    <lineage>
        <taxon>Bacteria</taxon>
        <taxon>Candidatus Woykeibacteriota</taxon>
    </lineage>
</organism>
<keyword evidence="1" id="KW-0812">Transmembrane</keyword>
<evidence type="ECO:0000313" key="3">
    <source>
        <dbReference type="Proteomes" id="UP000177821"/>
    </source>
</evidence>
<gene>
    <name evidence="2" type="ORF">A3J50_01745</name>
</gene>
<keyword evidence="1" id="KW-0472">Membrane</keyword>
<evidence type="ECO:0000256" key="1">
    <source>
        <dbReference type="SAM" id="Phobius"/>
    </source>
</evidence>
<evidence type="ECO:0000313" key="2">
    <source>
        <dbReference type="EMBL" id="OGY29919.1"/>
    </source>
</evidence>
<accession>A0A1G1WQE1</accession>
<feature type="transmembrane region" description="Helical" evidence="1">
    <location>
        <begin position="56"/>
        <end position="80"/>
    </location>
</feature>
<feature type="transmembrane region" description="Helical" evidence="1">
    <location>
        <begin position="92"/>
        <end position="124"/>
    </location>
</feature>
<proteinExistence type="predicted"/>
<dbReference type="AlphaFoldDB" id="A0A1G1WQE1"/>
<feature type="transmembrane region" description="Helical" evidence="1">
    <location>
        <begin position="15"/>
        <end position="44"/>
    </location>
</feature>
<keyword evidence="1" id="KW-1133">Transmembrane helix</keyword>
<name>A0A1G1WQE1_9BACT</name>
<comment type="caution">
    <text evidence="2">The sequence shown here is derived from an EMBL/GenBank/DDBJ whole genome shotgun (WGS) entry which is preliminary data.</text>
</comment>